<dbReference type="AlphaFoldDB" id="A0A9P7FFZ1"/>
<feature type="domain" description="Intradiol ring-cleavage dioxygenases" evidence="8">
    <location>
        <begin position="140"/>
        <end position="306"/>
    </location>
</feature>
<dbReference type="InterPro" id="IPR015889">
    <property type="entry name" value="Intradiol_dOase_core"/>
</dbReference>
<dbReference type="PANTHER" id="PTHR33711">
    <property type="entry name" value="DIOXYGENASE, PUTATIVE (AFU_ORTHOLOGUE AFUA_2G02910)-RELATED"/>
    <property type="match status" value="1"/>
</dbReference>
<dbReference type="InterPro" id="IPR050770">
    <property type="entry name" value="Intradiol_RC_Dioxygenase"/>
</dbReference>
<dbReference type="Pfam" id="PF00775">
    <property type="entry name" value="Dioxygenase_C"/>
    <property type="match status" value="1"/>
</dbReference>
<proteinExistence type="inferred from homology"/>
<evidence type="ECO:0000313" key="11">
    <source>
        <dbReference type="Proteomes" id="UP000823399"/>
    </source>
</evidence>
<dbReference type="PANTHER" id="PTHR33711:SF7">
    <property type="entry name" value="INTRADIOL RING-CLEAVAGE DIOXYGENASES DOMAIN-CONTAINING PROTEIN-RELATED"/>
    <property type="match status" value="1"/>
</dbReference>
<feature type="region of interest" description="Disordered" evidence="7">
    <location>
        <begin position="1"/>
        <end position="22"/>
    </location>
</feature>
<dbReference type="RefSeq" id="XP_041298085.1">
    <property type="nucleotide sequence ID" value="XM_041435612.1"/>
</dbReference>
<dbReference type="EMBL" id="JABBWM010000005">
    <property type="protein sequence ID" value="KAG2117196.1"/>
    <property type="molecule type" value="Genomic_DNA"/>
</dbReference>
<keyword evidence="11" id="KW-1185">Reference proteome</keyword>
<dbReference type="Pfam" id="PF04444">
    <property type="entry name" value="Dioxygenase_N"/>
    <property type="match status" value="1"/>
</dbReference>
<dbReference type="OrthoDB" id="5238185at2759"/>
<protein>
    <submittedName>
        <fullName evidence="10">Intradiol ring-cleavage dioxygenase</fullName>
    </submittedName>
</protein>
<keyword evidence="3" id="KW-0479">Metal-binding</keyword>
<evidence type="ECO:0000259" key="8">
    <source>
        <dbReference type="Pfam" id="PF00775"/>
    </source>
</evidence>
<evidence type="ECO:0000256" key="6">
    <source>
        <dbReference type="ARBA" id="ARBA00023004"/>
    </source>
</evidence>
<comment type="cofactor">
    <cofactor evidence="1">
        <name>Fe(3+)</name>
        <dbReference type="ChEBI" id="CHEBI:29034"/>
    </cofactor>
</comment>
<dbReference type="Gene3D" id="2.60.130.10">
    <property type="entry name" value="Aromatic compound dioxygenase"/>
    <property type="match status" value="1"/>
</dbReference>
<dbReference type="InterPro" id="IPR000627">
    <property type="entry name" value="Intradiol_dOase_C"/>
</dbReference>
<sequence>MSDAPEVKATSNGISPPSFHLPLPDRPDIITANIQKLTELTPNPRHRFIFKALIKHLHQFVNETSLTTDEWMAAIDFLTRTGQKCTPLRQENILLSDVLGVSALVDALNNPVAGGATENSVLGPFFTEDAADVGFGESIASEGKGDYMYVEGRILTTDGQPIPNAVIETWETDDHGFYDTQYTDRSHPDCRGRLRSDDDGKFGYRAVVPVAYPIPGDGPVGELLLLLGRHNMRPNHLHMMVEAPGFHKLVTAFYPDGCDYLRSDCVFGVKKSLVVNLKDVVDDEETRKRGFPQGGSFKLLQYDIVLLTEDQSATIRAGVEERYTITQDHKSNKS</sequence>
<reference evidence="10" key="1">
    <citation type="journal article" date="2020" name="New Phytol.">
        <title>Comparative genomics reveals dynamic genome evolution in host specialist ectomycorrhizal fungi.</title>
        <authorList>
            <person name="Lofgren L.A."/>
            <person name="Nguyen N.H."/>
            <person name="Vilgalys R."/>
            <person name="Ruytinx J."/>
            <person name="Liao H.L."/>
            <person name="Branco S."/>
            <person name="Kuo A."/>
            <person name="LaButti K."/>
            <person name="Lipzen A."/>
            <person name="Andreopoulos W."/>
            <person name="Pangilinan J."/>
            <person name="Riley R."/>
            <person name="Hundley H."/>
            <person name="Na H."/>
            <person name="Barry K."/>
            <person name="Grigoriev I.V."/>
            <person name="Stajich J.E."/>
            <person name="Kennedy P.G."/>
        </authorList>
    </citation>
    <scope>NUCLEOTIDE SEQUENCE</scope>
    <source>
        <strain evidence="10">FC423</strain>
    </source>
</reference>
<evidence type="ECO:0000313" key="10">
    <source>
        <dbReference type="EMBL" id="KAG2117196.1"/>
    </source>
</evidence>
<evidence type="ECO:0000256" key="4">
    <source>
        <dbReference type="ARBA" id="ARBA00022964"/>
    </source>
</evidence>
<comment type="caution">
    <text evidence="10">The sequence shown here is derived from an EMBL/GenBank/DDBJ whole genome shotgun (WGS) entry which is preliminary data.</text>
</comment>
<accession>A0A9P7FFZ1</accession>
<evidence type="ECO:0000256" key="3">
    <source>
        <dbReference type="ARBA" id="ARBA00022723"/>
    </source>
</evidence>
<keyword evidence="6" id="KW-0408">Iron</keyword>
<organism evidence="10 11">
    <name type="scientific">Suillus discolor</name>
    <dbReference type="NCBI Taxonomy" id="1912936"/>
    <lineage>
        <taxon>Eukaryota</taxon>
        <taxon>Fungi</taxon>
        <taxon>Dikarya</taxon>
        <taxon>Basidiomycota</taxon>
        <taxon>Agaricomycotina</taxon>
        <taxon>Agaricomycetes</taxon>
        <taxon>Agaricomycetidae</taxon>
        <taxon>Boletales</taxon>
        <taxon>Suillineae</taxon>
        <taxon>Suillaceae</taxon>
        <taxon>Suillus</taxon>
    </lineage>
</organism>
<name>A0A9P7FFZ1_9AGAM</name>
<evidence type="ECO:0000256" key="7">
    <source>
        <dbReference type="SAM" id="MobiDB-lite"/>
    </source>
</evidence>
<keyword evidence="5" id="KW-0560">Oxidoreductase</keyword>
<dbReference type="GO" id="GO:0008199">
    <property type="term" value="F:ferric iron binding"/>
    <property type="evidence" value="ECO:0007669"/>
    <property type="project" value="InterPro"/>
</dbReference>
<comment type="similarity">
    <text evidence="2">Belongs to the intradiol ring-cleavage dioxygenase family.</text>
</comment>
<dbReference type="InterPro" id="IPR007535">
    <property type="entry name" value="Catechol_dOase_N"/>
</dbReference>
<evidence type="ECO:0000259" key="9">
    <source>
        <dbReference type="Pfam" id="PF04444"/>
    </source>
</evidence>
<dbReference type="GeneID" id="64697871"/>
<evidence type="ECO:0000256" key="5">
    <source>
        <dbReference type="ARBA" id="ARBA00023002"/>
    </source>
</evidence>
<keyword evidence="4 10" id="KW-0223">Dioxygenase</keyword>
<dbReference type="GO" id="GO:0009712">
    <property type="term" value="P:catechol-containing compound metabolic process"/>
    <property type="evidence" value="ECO:0007669"/>
    <property type="project" value="InterPro"/>
</dbReference>
<feature type="domain" description="Catechol dioxygenase N-terminal" evidence="9">
    <location>
        <begin position="43"/>
        <end position="116"/>
    </location>
</feature>
<evidence type="ECO:0000256" key="2">
    <source>
        <dbReference type="ARBA" id="ARBA00007825"/>
    </source>
</evidence>
<evidence type="ECO:0000256" key="1">
    <source>
        <dbReference type="ARBA" id="ARBA00001965"/>
    </source>
</evidence>
<gene>
    <name evidence="10" type="ORF">F5147DRAFT_671684</name>
</gene>
<dbReference type="Proteomes" id="UP000823399">
    <property type="component" value="Unassembled WGS sequence"/>
</dbReference>
<dbReference type="GO" id="GO:0018576">
    <property type="term" value="F:catechol 1,2-dioxygenase activity"/>
    <property type="evidence" value="ECO:0007669"/>
    <property type="project" value="InterPro"/>
</dbReference>
<dbReference type="SUPFAM" id="SSF49482">
    <property type="entry name" value="Aromatic compound dioxygenase"/>
    <property type="match status" value="1"/>
</dbReference>